<feature type="region of interest" description="Disordered" evidence="1">
    <location>
        <begin position="20"/>
        <end position="67"/>
    </location>
</feature>
<dbReference type="Proteomes" id="UP000054166">
    <property type="component" value="Unassembled WGS sequence"/>
</dbReference>
<gene>
    <name evidence="2" type="ORF">PILCRDRAFT_810744</name>
</gene>
<dbReference type="AlphaFoldDB" id="A0A0C3BY48"/>
<feature type="compositionally biased region" description="Polar residues" evidence="1">
    <location>
        <begin position="226"/>
        <end position="239"/>
    </location>
</feature>
<dbReference type="InParanoid" id="A0A0C3BY48"/>
<sequence>MLCFRTNVTHATCEVSDGVRGKHSKANLPLANPIPETPSSGSSPATCVKTRKPPAQSSQKLEGSEGCPSLTDSTLAISAFVLDTLQRASLFAPIPFLQIAASVALSIVQQAQEARGIRDDFQRLAKDACDLVYIVLVAHEARESEKSEKSNDLDSNLEDLVKTLTSIDKYAREKTKRSSVKRFLMFKSDIAKISEYRERLSHALNVFWLQSSIHVREQLAHIARQQGTTTVRDQNNSPSDRLAPRRIGADNDRIFDSFDEADIGNTANIRATGDIASGNTNLTRAFNNAQMGNTLGTDVEHVSDGALTDQNVYTTTIASDNHHLQDAFRGAVIGNTSAVRSSAYIGSGNKNVSRSFNGARIGNAVGLDTLRL</sequence>
<proteinExistence type="predicted"/>
<dbReference type="InterPro" id="IPR036537">
    <property type="entry name" value="Adaptor_Cbl_N_dom_sf"/>
</dbReference>
<reference evidence="2 3" key="1">
    <citation type="submission" date="2014-04" db="EMBL/GenBank/DDBJ databases">
        <authorList>
            <consortium name="DOE Joint Genome Institute"/>
            <person name="Kuo A."/>
            <person name="Tarkka M."/>
            <person name="Buscot F."/>
            <person name="Kohler A."/>
            <person name="Nagy L.G."/>
            <person name="Floudas D."/>
            <person name="Copeland A."/>
            <person name="Barry K.W."/>
            <person name="Cichocki N."/>
            <person name="Veneault-Fourrey C."/>
            <person name="LaButti K."/>
            <person name="Lindquist E.A."/>
            <person name="Lipzen A."/>
            <person name="Lundell T."/>
            <person name="Morin E."/>
            <person name="Murat C."/>
            <person name="Sun H."/>
            <person name="Tunlid A."/>
            <person name="Henrissat B."/>
            <person name="Grigoriev I.V."/>
            <person name="Hibbett D.S."/>
            <person name="Martin F."/>
            <person name="Nordberg H.P."/>
            <person name="Cantor M.N."/>
            <person name="Hua S.X."/>
        </authorList>
    </citation>
    <scope>NUCLEOTIDE SEQUENCE [LARGE SCALE GENOMIC DNA]</scope>
    <source>
        <strain evidence="2 3">F 1598</strain>
    </source>
</reference>
<dbReference type="CDD" id="cd21037">
    <property type="entry name" value="MLKL_NTD"/>
    <property type="match status" value="1"/>
</dbReference>
<dbReference type="InterPro" id="IPR059179">
    <property type="entry name" value="MLKL-like_MCAfunc"/>
</dbReference>
<organism evidence="2 3">
    <name type="scientific">Piloderma croceum (strain F 1598)</name>
    <dbReference type="NCBI Taxonomy" id="765440"/>
    <lineage>
        <taxon>Eukaryota</taxon>
        <taxon>Fungi</taxon>
        <taxon>Dikarya</taxon>
        <taxon>Basidiomycota</taxon>
        <taxon>Agaricomycotina</taxon>
        <taxon>Agaricomycetes</taxon>
        <taxon>Agaricomycetidae</taxon>
        <taxon>Atheliales</taxon>
        <taxon>Atheliaceae</taxon>
        <taxon>Piloderma</taxon>
    </lineage>
</organism>
<dbReference type="Gene3D" id="1.20.930.20">
    <property type="entry name" value="Adaptor protein Cbl, N-terminal domain"/>
    <property type="match status" value="1"/>
</dbReference>
<reference evidence="3" key="2">
    <citation type="submission" date="2015-01" db="EMBL/GenBank/DDBJ databases">
        <title>Evolutionary Origins and Diversification of the Mycorrhizal Mutualists.</title>
        <authorList>
            <consortium name="DOE Joint Genome Institute"/>
            <consortium name="Mycorrhizal Genomics Consortium"/>
            <person name="Kohler A."/>
            <person name="Kuo A."/>
            <person name="Nagy L.G."/>
            <person name="Floudas D."/>
            <person name="Copeland A."/>
            <person name="Barry K.W."/>
            <person name="Cichocki N."/>
            <person name="Veneault-Fourrey C."/>
            <person name="LaButti K."/>
            <person name="Lindquist E.A."/>
            <person name="Lipzen A."/>
            <person name="Lundell T."/>
            <person name="Morin E."/>
            <person name="Murat C."/>
            <person name="Riley R."/>
            <person name="Ohm R."/>
            <person name="Sun H."/>
            <person name="Tunlid A."/>
            <person name="Henrissat B."/>
            <person name="Grigoriev I.V."/>
            <person name="Hibbett D.S."/>
            <person name="Martin F."/>
        </authorList>
    </citation>
    <scope>NUCLEOTIDE SEQUENCE [LARGE SCALE GENOMIC DNA]</scope>
    <source>
        <strain evidence="3">F 1598</strain>
    </source>
</reference>
<accession>A0A0C3BY48</accession>
<dbReference type="OrthoDB" id="192148at2759"/>
<protein>
    <submittedName>
        <fullName evidence="2">Uncharacterized protein</fullName>
    </submittedName>
</protein>
<evidence type="ECO:0000313" key="2">
    <source>
        <dbReference type="EMBL" id="KIM91473.1"/>
    </source>
</evidence>
<name>A0A0C3BY48_PILCF</name>
<feature type="region of interest" description="Disordered" evidence="1">
    <location>
        <begin position="226"/>
        <end position="245"/>
    </location>
</feature>
<dbReference type="EMBL" id="KN832971">
    <property type="protein sequence ID" value="KIM91473.1"/>
    <property type="molecule type" value="Genomic_DNA"/>
</dbReference>
<keyword evidence="3" id="KW-1185">Reference proteome</keyword>
<dbReference type="HOGENOM" id="CLU_744172_0_0_1"/>
<evidence type="ECO:0000313" key="3">
    <source>
        <dbReference type="Proteomes" id="UP000054166"/>
    </source>
</evidence>
<evidence type="ECO:0000256" key="1">
    <source>
        <dbReference type="SAM" id="MobiDB-lite"/>
    </source>
</evidence>
<dbReference type="GO" id="GO:0007166">
    <property type="term" value="P:cell surface receptor signaling pathway"/>
    <property type="evidence" value="ECO:0007669"/>
    <property type="project" value="InterPro"/>
</dbReference>